<organism evidence="1 2">
    <name type="scientific">Marinococcus halophilus</name>
    <dbReference type="NCBI Taxonomy" id="1371"/>
    <lineage>
        <taxon>Bacteria</taxon>
        <taxon>Bacillati</taxon>
        <taxon>Bacillota</taxon>
        <taxon>Bacilli</taxon>
        <taxon>Bacillales</taxon>
        <taxon>Bacillaceae</taxon>
        <taxon>Marinococcus</taxon>
    </lineage>
</organism>
<sequence length="62" mass="7329">MCHSVILLSKHEYIYYPIIRSNSLELNGNVRRNEFHAKIYKTRGNCVEYKKTVFYLAEGAFV</sequence>
<gene>
    <name evidence="1" type="ORF">MHA01_17440</name>
</gene>
<evidence type="ECO:0000313" key="2">
    <source>
        <dbReference type="Proteomes" id="UP000321051"/>
    </source>
</evidence>
<accession>A0A510Y645</accession>
<reference evidence="1 2" key="1">
    <citation type="submission" date="2019-07" db="EMBL/GenBank/DDBJ databases">
        <title>Whole genome shotgun sequence of Marinococcus halophilus NBRC 102359.</title>
        <authorList>
            <person name="Hosoyama A."/>
            <person name="Uohara A."/>
            <person name="Ohji S."/>
            <person name="Ichikawa N."/>
        </authorList>
    </citation>
    <scope>NUCLEOTIDE SEQUENCE [LARGE SCALE GENOMIC DNA]</scope>
    <source>
        <strain evidence="1 2">NBRC 102359</strain>
    </source>
</reference>
<dbReference type="EMBL" id="BJUN01000008">
    <property type="protein sequence ID" value="GEK58839.1"/>
    <property type="molecule type" value="Genomic_DNA"/>
</dbReference>
<keyword evidence="2" id="KW-1185">Reference proteome</keyword>
<name>A0A510Y645_MARHA</name>
<protein>
    <submittedName>
        <fullName evidence="1">Uncharacterized protein</fullName>
    </submittedName>
</protein>
<comment type="caution">
    <text evidence="1">The sequence shown here is derived from an EMBL/GenBank/DDBJ whole genome shotgun (WGS) entry which is preliminary data.</text>
</comment>
<dbReference type="AlphaFoldDB" id="A0A510Y645"/>
<proteinExistence type="predicted"/>
<evidence type="ECO:0000313" key="1">
    <source>
        <dbReference type="EMBL" id="GEK58839.1"/>
    </source>
</evidence>
<dbReference type="Proteomes" id="UP000321051">
    <property type="component" value="Unassembled WGS sequence"/>
</dbReference>